<organism evidence="1 2">
    <name type="scientific">Castilleja foliolosa</name>
    <dbReference type="NCBI Taxonomy" id="1961234"/>
    <lineage>
        <taxon>Eukaryota</taxon>
        <taxon>Viridiplantae</taxon>
        <taxon>Streptophyta</taxon>
        <taxon>Embryophyta</taxon>
        <taxon>Tracheophyta</taxon>
        <taxon>Spermatophyta</taxon>
        <taxon>Magnoliopsida</taxon>
        <taxon>eudicotyledons</taxon>
        <taxon>Gunneridae</taxon>
        <taxon>Pentapetalae</taxon>
        <taxon>asterids</taxon>
        <taxon>lamiids</taxon>
        <taxon>Lamiales</taxon>
        <taxon>Orobanchaceae</taxon>
        <taxon>Pedicularideae</taxon>
        <taxon>Castillejinae</taxon>
        <taxon>Castilleja</taxon>
    </lineage>
</organism>
<proteinExistence type="predicted"/>
<reference evidence="2" key="1">
    <citation type="journal article" date="2024" name="IScience">
        <title>Strigolactones Initiate the Formation of Haustorium-like Structures in Castilleja.</title>
        <authorList>
            <person name="Buerger M."/>
            <person name="Peterson D."/>
            <person name="Chory J."/>
        </authorList>
    </citation>
    <scope>NUCLEOTIDE SEQUENCE [LARGE SCALE GENOMIC DNA]</scope>
</reference>
<sequence>MNLYVRIGWPNYRTVLATMRTLAEELGLPIEFMDLKLQ</sequence>
<dbReference type="GO" id="GO:0003878">
    <property type="term" value="F:ATP citrate synthase activity"/>
    <property type="evidence" value="ECO:0007669"/>
    <property type="project" value="UniProtKB-EC"/>
</dbReference>
<name>A0ABD3E5K6_9LAMI</name>
<evidence type="ECO:0000313" key="1">
    <source>
        <dbReference type="EMBL" id="KAL3649411.1"/>
    </source>
</evidence>
<evidence type="ECO:0000313" key="2">
    <source>
        <dbReference type="Proteomes" id="UP001632038"/>
    </source>
</evidence>
<comment type="caution">
    <text evidence="1">The sequence shown here is derived from an EMBL/GenBank/DDBJ whole genome shotgun (WGS) entry which is preliminary data.</text>
</comment>
<keyword evidence="1" id="KW-0012">Acyltransferase</keyword>
<gene>
    <name evidence="1" type="primary">ACLA-1_2</name>
    <name evidence="1" type="ORF">CASFOL_005814</name>
</gene>
<dbReference type="EMBL" id="JAVIJP010000007">
    <property type="protein sequence ID" value="KAL3649411.1"/>
    <property type="molecule type" value="Genomic_DNA"/>
</dbReference>
<protein>
    <submittedName>
        <fullName evidence="1">ATP-citrate synthase alpha chain protein 1</fullName>
        <ecNumber evidence="1">2.3.3.8</ecNumber>
    </submittedName>
</protein>
<dbReference type="AlphaFoldDB" id="A0ABD3E5K6"/>
<dbReference type="EC" id="2.3.3.8" evidence="1"/>
<dbReference type="Proteomes" id="UP001632038">
    <property type="component" value="Unassembled WGS sequence"/>
</dbReference>
<keyword evidence="1" id="KW-0808">Transferase</keyword>
<accession>A0ABD3E5K6</accession>
<keyword evidence="2" id="KW-1185">Reference proteome</keyword>